<keyword evidence="1" id="KW-0812">Transmembrane</keyword>
<feature type="transmembrane region" description="Helical" evidence="1">
    <location>
        <begin position="45"/>
        <end position="70"/>
    </location>
</feature>
<name>A0A1I3ZR64_HALDA</name>
<keyword evidence="1" id="KW-1133">Transmembrane helix</keyword>
<reference evidence="3" key="1">
    <citation type="submission" date="2016-10" db="EMBL/GenBank/DDBJ databases">
        <authorList>
            <person name="Varghese N."/>
            <person name="Submissions S."/>
        </authorList>
    </citation>
    <scope>NUCLEOTIDE SEQUENCE [LARGE SCALE GENOMIC DNA]</scope>
    <source>
        <strain evidence="3">CGMCC 1.3704</strain>
    </source>
</reference>
<accession>A0A1I3ZR64</accession>
<proteinExistence type="predicted"/>
<organism evidence="2 3">
    <name type="scientific">Halobacillus dabanensis</name>
    <dbReference type="NCBI Taxonomy" id="240302"/>
    <lineage>
        <taxon>Bacteria</taxon>
        <taxon>Bacillati</taxon>
        <taxon>Bacillota</taxon>
        <taxon>Bacilli</taxon>
        <taxon>Bacillales</taxon>
        <taxon>Bacillaceae</taxon>
        <taxon>Halobacillus</taxon>
    </lineage>
</organism>
<dbReference type="AlphaFoldDB" id="A0A1I3ZR64"/>
<evidence type="ECO:0000313" key="2">
    <source>
        <dbReference type="EMBL" id="SFK46161.1"/>
    </source>
</evidence>
<gene>
    <name evidence="2" type="ORF">SAMN04487936_11492</name>
</gene>
<keyword evidence="3" id="KW-1185">Reference proteome</keyword>
<dbReference type="EMBL" id="FOSB01000014">
    <property type="protein sequence ID" value="SFK46161.1"/>
    <property type="molecule type" value="Genomic_DNA"/>
</dbReference>
<dbReference type="RefSeq" id="WP_075038057.1">
    <property type="nucleotide sequence ID" value="NZ_FOSB01000014.1"/>
</dbReference>
<dbReference type="Proteomes" id="UP000183557">
    <property type="component" value="Unassembled WGS sequence"/>
</dbReference>
<protein>
    <submittedName>
        <fullName evidence="2">Uncharacterized protein</fullName>
    </submittedName>
</protein>
<evidence type="ECO:0000313" key="3">
    <source>
        <dbReference type="Proteomes" id="UP000183557"/>
    </source>
</evidence>
<dbReference type="OrthoDB" id="2971478at2"/>
<sequence length="80" mass="9143">MKKVIVFILALTLSYTLVQWGSGWMLTLMYDSGPSTLVMEESNTFLIRLMPMLVLILPLVMAFYITVLICRGGEGKRWKL</sequence>
<evidence type="ECO:0000256" key="1">
    <source>
        <dbReference type="SAM" id="Phobius"/>
    </source>
</evidence>
<keyword evidence="1" id="KW-0472">Membrane</keyword>